<feature type="transmembrane region" description="Helical" evidence="1">
    <location>
        <begin position="12"/>
        <end position="32"/>
    </location>
</feature>
<dbReference type="OrthoDB" id="2213137at2759"/>
<dbReference type="Proteomes" id="UP000053647">
    <property type="component" value="Unassembled WGS sequence"/>
</dbReference>
<reference evidence="3" key="2">
    <citation type="submission" date="2015-01" db="EMBL/GenBank/DDBJ databases">
        <title>Evolutionary Origins and Diversification of the Mycorrhizal Mutualists.</title>
        <authorList>
            <consortium name="DOE Joint Genome Institute"/>
            <consortium name="Mycorrhizal Genomics Consortium"/>
            <person name="Kohler A."/>
            <person name="Kuo A."/>
            <person name="Nagy L.G."/>
            <person name="Floudas D."/>
            <person name="Copeland A."/>
            <person name="Barry K.W."/>
            <person name="Cichocki N."/>
            <person name="Veneault-Fourrey C."/>
            <person name="LaButti K."/>
            <person name="Lindquist E.A."/>
            <person name="Lipzen A."/>
            <person name="Lundell T."/>
            <person name="Morin E."/>
            <person name="Murat C."/>
            <person name="Riley R."/>
            <person name="Ohm R."/>
            <person name="Sun H."/>
            <person name="Tunlid A."/>
            <person name="Henrissat B."/>
            <person name="Grigoriev I.V."/>
            <person name="Hibbett D.S."/>
            <person name="Martin F."/>
        </authorList>
    </citation>
    <scope>NUCLEOTIDE SEQUENCE [LARGE SCALE GENOMIC DNA]</scope>
    <source>
        <strain evidence="3">ATCC 200175</strain>
    </source>
</reference>
<dbReference type="PANTHER" id="PTHR11360:SF284">
    <property type="entry name" value="EG:103B4.3 PROTEIN-RELATED"/>
    <property type="match status" value="1"/>
</dbReference>
<proteinExistence type="predicted"/>
<dbReference type="PANTHER" id="PTHR11360">
    <property type="entry name" value="MONOCARBOXYLATE TRANSPORTER"/>
    <property type="match status" value="1"/>
</dbReference>
<feature type="non-terminal residue" evidence="2">
    <location>
        <position position="1"/>
    </location>
</feature>
<evidence type="ECO:0000313" key="3">
    <source>
        <dbReference type="Proteomes" id="UP000053647"/>
    </source>
</evidence>
<organism evidence="2 3">
    <name type="scientific">Paxillus involutus ATCC 200175</name>
    <dbReference type="NCBI Taxonomy" id="664439"/>
    <lineage>
        <taxon>Eukaryota</taxon>
        <taxon>Fungi</taxon>
        <taxon>Dikarya</taxon>
        <taxon>Basidiomycota</taxon>
        <taxon>Agaricomycotina</taxon>
        <taxon>Agaricomycetes</taxon>
        <taxon>Agaricomycetidae</taxon>
        <taxon>Boletales</taxon>
        <taxon>Paxilineae</taxon>
        <taxon>Paxillaceae</taxon>
        <taxon>Paxillus</taxon>
    </lineage>
</organism>
<dbReference type="HOGENOM" id="CLU_1986890_0_0_1"/>
<dbReference type="InterPro" id="IPR050327">
    <property type="entry name" value="Proton-linked_MCT"/>
</dbReference>
<feature type="transmembrane region" description="Helical" evidence="1">
    <location>
        <begin position="65"/>
        <end position="85"/>
    </location>
</feature>
<dbReference type="Gene3D" id="1.20.1250.20">
    <property type="entry name" value="MFS general substrate transporter like domains"/>
    <property type="match status" value="1"/>
</dbReference>
<evidence type="ECO:0000256" key="1">
    <source>
        <dbReference type="SAM" id="Phobius"/>
    </source>
</evidence>
<accession>A0A0C9U2K5</accession>
<dbReference type="SUPFAM" id="SSF103473">
    <property type="entry name" value="MFS general substrate transporter"/>
    <property type="match status" value="1"/>
</dbReference>
<feature type="non-terminal residue" evidence="2">
    <location>
        <position position="126"/>
    </location>
</feature>
<reference evidence="2 3" key="1">
    <citation type="submission" date="2014-06" db="EMBL/GenBank/DDBJ databases">
        <authorList>
            <consortium name="DOE Joint Genome Institute"/>
            <person name="Kuo A."/>
            <person name="Kohler A."/>
            <person name="Nagy L.G."/>
            <person name="Floudas D."/>
            <person name="Copeland A."/>
            <person name="Barry K.W."/>
            <person name="Cichocki N."/>
            <person name="Veneault-Fourrey C."/>
            <person name="LaButti K."/>
            <person name="Lindquist E.A."/>
            <person name="Lipzen A."/>
            <person name="Lundell T."/>
            <person name="Morin E."/>
            <person name="Murat C."/>
            <person name="Sun H."/>
            <person name="Tunlid A."/>
            <person name="Henrissat B."/>
            <person name="Grigoriev I.V."/>
            <person name="Hibbett D.S."/>
            <person name="Martin F."/>
            <person name="Nordberg H.P."/>
            <person name="Cantor M.N."/>
            <person name="Hua S.X."/>
        </authorList>
    </citation>
    <scope>NUCLEOTIDE SEQUENCE [LARGE SCALE GENOMIC DNA]</scope>
    <source>
        <strain evidence="2 3">ATCC 200175</strain>
    </source>
</reference>
<evidence type="ECO:0008006" key="4">
    <source>
        <dbReference type="Google" id="ProtNLM"/>
    </source>
</evidence>
<keyword evidence="1" id="KW-0812">Transmembrane</keyword>
<dbReference type="AlphaFoldDB" id="A0A0C9U2K5"/>
<keyword evidence="1" id="KW-1133">Transmembrane helix</keyword>
<name>A0A0C9U2K5_PAXIN</name>
<dbReference type="EMBL" id="KN819348">
    <property type="protein sequence ID" value="KIJ13822.1"/>
    <property type="molecule type" value="Genomic_DNA"/>
</dbReference>
<keyword evidence="1" id="KW-0472">Membrane</keyword>
<gene>
    <name evidence="2" type="ORF">PAXINDRAFT_57618</name>
</gene>
<keyword evidence="3" id="KW-1185">Reference proteome</keyword>
<sequence>QLWHMYVTQSILYGIGSSMYYFPIMSLTPIYFEAHRGFAMGLIFSGSGAGTPVVNSIIARYGIGWALRILGIWNLVVGIPVACVIRKRRGFGRGDTRVGLGLVKKGTSLYQVGWNLFPRYLGTSFS</sequence>
<protein>
    <recommendedName>
        <fullName evidence="4">MFS general substrate transporter</fullName>
    </recommendedName>
</protein>
<dbReference type="InterPro" id="IPR036259">
    <property type="entry name" value="MFS_trans_sf"/>
</dbReference>
<feature type="transmembrane region" description="Helical" evidence="1">
    <location>
        <begin position="39"/>
        <end position="59"/>
    </location>
</feature>
<evidence type="ECO:0000313" key="2">
    <source>
        <dbReference type="EMBL" id="KIJ13822.1"/>
    </source>
</evidence>